<dbReference type="GO" id="GO:0032040">
    <property type="term" value="C:small-subunit processome"/>
    <property type="evidence" value="ECO:0007669"/>
    <property type="project" value="TreeGrafter"/>
</dbReference>
<dbReference type="PANTHER" id="PTHR14085:SF3">
    <property type="entry name" value="WD REPEAT-CONTAINING PROTEIN 46"/>
    <property type="match status" value="1"/>
</dbReference>
<dbReference type="EMBL" id="JXTI01000001">
    <property type="protein sequence ID" value="KWX15946.1"/>
    <property type="molecule type" value="Genomic_DNA"/>
</dbReference>
<evidence type="ECO:0000313" key="7">
    <source>
        <dbReference type="Proteomes" id="UP000070089"/>
    </source>
</evidence>
<dbReference type="InterPro" id="IPR015943">
    <property type="entry name" value="WD40/YVTN_repeat-like_dom_sf"/>
</dbReference>
<evidence type="ECO:0000256" key="3">
    <source>
        <dbReference type="ARBA" id="ARBA00022737"/>
    </source>
</evidence>
<protein>
    <submittedName>
        <fullName evidence="6">WD-repeat family protein/ BING4</fullName>
    </submittedName>
</protein>
<dbReference type="Proteomes" id="UP000070089">
    <property type="component" value="Unassembled WGS sequence"/>
</dbReference>
<dbReference type="SMART" id="SM01033">
    <property type="entry name" value="BING4CT"/>
    <property type="match status" value="1"/>
</dbReference>
<comment type="subcellular location">
    <subcellularLocation>
        <location evidence="1">Nucleus</location>
        <location evidence="1">Nucleolus</location>
    </subcellularLocation>
</comment>
<dbReference type="VEuPathDB" id="GiardiaDB:QR46_0087"/>
<dbReference type="FunFam" id="2.130.10.10:FF:001756">
    <property type="entry name" value="WD-repeat family protein/ BING4"/>
    <property type="match status" value="1"/>
</dbReference>
<sequence length="562" mass="62731">MEEDQNQLSIEKTTFGALHITKQAKAIRRKDLSVLSTSEKTGVFATDGESTNISQKDLKRLLPEQAAKNIFELRQPSGPYIGRYDRIGSHMLLAGYRGHLAIIRMADKHLLSEVHLDNDIIMDARFLHNCTMYAVARSREITLFDDRGIEIHNINRPRPAFVDFLPHHWLLTSVCQGGQLHYLDISTGSLVAQLQTPFTGPSSLTHNPRDALVSVSSTTTGIVNLYSPNLVDKPVMSINCSNVGISRHCFSLTSPHMLVTNTDGLLKIFDMRNYGSEVAAYSLLNRTLTDLSISQSGVVCVTSPHSADFYKLSDLLAFDYDSIGQLSQKNGELLSMLERKATGDSHCSLAKLELLYMSHKYDGSAFSSHDHSHAIQRKVVRGGRTGSAGGANGRRSGNSNSIVSCEFRPYYDDCVLGLTSGIQSIIIPGSGSVDYDFQAVNLFEGSKQRNNATVHKLLDKIPYTLIGNRDILTSVHRPTDEEWIKIKYGLINEALSNKIIRHKKKRSLRAKLSERDSIKRVAEEVEKRLNDMKSARTGQLHVKKTYADMPVLERFRIDGRKK</sequence>
<dbReference type="Pfam" id="PF08149">
    <property type="entry name" value="BING4CT"/>
    <property type="match status" value="1"/>
</dbReference>
<dbReference type="OrthoDB" id="10251154at2759"/>
<gene>
    <name evidence="6" type="ORF">QR46_0087</name>
</gene>
<dbReference type="InterPro" id="IPR040315">
    <property type="entry name" value="WDR46/Utp7"/>
</dbReference>
<evidence type="ECO:0000259" key="5">
    <source>
        <dbReference type="SMART" id="SM01033"/>
    </source>
</evidence>
<evidence type="ECO:0000256" key="2">
    <source>
        <dbReference type="ARBA" id="ARBA00022574"/>
    </source>
</evidence>
<dbReference type="GO" id="GO:0000462">
    <property type="term" value="P:maturation of SSU-rRNA from tricistronic rRNA transcript (SSU-rRNA, 5.8S rRNA, LSU-rRNA)"/>
    <property type="evidence" value="ECO:0007669"/>
    <property type="project" value="TreeGrafter"/>
</dbReference>
<keyword evidence="3" id="KW-0677">Repeat</keyword>
<dbReference type="InterPro" id="IPR036322">
    <property type="entry name" value="WD40_repeat_dom_sf"/>
</dbReference>
<keyword evidence="4" id="KW-0539">Nucleus</keyword>
<keyword evidence="2" id="KW-0853">WD repeat</keyword>
<dbReference type="AlphaFoldDB" id="A0A132P0T6"/>
<organism evidence="6 7">
    <name type="scientific">Giardia duodenalis assemblage B</name>
    <dbReference type="NCBI Taxonomy" id="1394984"/>
    <lineage>
        <taxon>Eukaryota</taxon>
        <taxon>Metamonada</taxon>
        <taxon>Diplomonadida</taxon>
        <taxon>Hexamitidae</taxon>
        <taxon>Giardiinae</taxon>
        <taxon>Giardia</taxon>
    </lineage>
</organism>
<proteinExistence type="predicted"/>
<evidence type="ECO:0000256" key="4">
    <source>
        <dbReference type="ARBA" id="ARBA00023242"/>
    </source>
</evidence>
<name>A0A132P0T6_GIAIN</name>
<comment type="caution">
    <text evidence="6">The sequence shown here is derived from an EMBL/GenBank/DDBJ whole genome shotgun (WGS) entry which is preliminary data.</text>
</comment>
<dbReference type="Gene3D" id="2.130.10.10">
    <property type="entry name" value="YVTN repeat-like/Quinoprotein amine dehydrogenase"/>
    <property type="match status" value="1"/>
</dbReference>
<dbReference type="SUPFAM" id="SSF50978">
    <property type="entry name" value="WD40 repeat-like"/>
    <property type="match status" value="1"/>
</dbReference>
<reference evidence="6 7" key="1">
    <citation type="journal article" date="2015" name="Mol. Biochem. Parasitol.">
        <title>Identification of polymorphic genes for use in assemblage B genotyping assays through comparative genomics of multiple assemblage B Giardia duodenalis isolates.</title>
        <authorList>
            <person name="Wielinga C."/>
            <person name="Thompson R.C."/>
            <person name="Monis P."/>
            <person name="Ryan U."/>
        </authorList>
    </citation>
    <scope>NUCLEOTIDE SEQUENCE [LARGE SCALE GENOMIC DNA]</scope>
    <source>
        <strain evidence="6 7">BAH15c1</strain>
    </source>
</reference>
<accession>A0A132P0T6</accession>
<feature type="domain" description="BING4 C-terminal" evidence="5">
    <location>
        <begin position="394"/>
        <end position="474"/>
    </location>
</feature>
<dbReference type="PANTHER" id="PTHR14085">
    <property type="entry name" value="WD-REPEAT PROTEIN BING4"/>
    <property type="match status" value="1"/>
</dbReference>
<evidence type="ECO:0000256" key="1">
    <source>
        <dbReference type="ARBA" id="ARBA00004604"/>
    </source>
</evidence>
<dbReference type="GO" id="GO:0030686">
    <property type="term" value="C:90S preribosome"/>
    <property type="evidence" value="ECO:0007669"/>
    <property type="project" value="TreeGrafter"/>
</dbReference>
<evidence type="ECO:0000313" key="6">
    <source>
        <dbReference type="EMBL" id="KWX15946.1"/>
    </source>
</evidence>
<dbReference type="InterPro" id="IPR012952">
    <property type="entry name" value="BING4_C_dom"/>
</dbReference>